<dbReference type="GO" id="GO:0018423">
    <property type="term" value="F:protein C-terminal leucine carboxyl O-methyltransferase activity"/>
    <property type="evidence" value="ECO:0007669"/>
    <property type="project" value="UniProtKB-EC"/>
</dbReference>
<keyword evidence="3 6" id="KW-0489">Methyltransferase</keyword>
<dbReference type="InterPro" id="IPR007213">
    <property type="entry name" value="Ppm1/Ppm2/Tcmp"/>
</dbReference>
<gene>
    <name evidence="8" type="ORF">GMRT_12292</name>
</gene>
<evidence type="ECO:0000313" key="8">
    <source>
        <dbReference type="EMBL" id="TNJ30551.1"/>
    </source>
</evidence>
<proteinExistence type="inferred from homology"/>
<dbReference type="SUPFAM" id="SSF53335">
    <property type="entry name" value="S-adenosyl-L-methionine-dependent methyltransferases"/>
    <property type="match status" value="1"/>
</dbReference>
<evidence type="ECO:0000256" key="7">
    <source>
        <dbReference type="PIRSR" id="PIRSR016305-1"/>
    </source>
</evidence>
<evidence type="ECO:0000256" key="3">
    <source>
        <dbReference type="ARBA" id="ARBA00022603"/>
    </source>
</evidence>
<evidence type="ECO:0000256" key="6">
    <source>
        <dbReference type="PIRNR" id="PIRNR016305"/>
    </source>
</evidence>
<comment type="similarity">
    <text evidence="2 6">Belongs to the methyltransferase superfamily. LCMT family.</text>
</comment>
<dbReference type="InterPro" id="IPR029063">
    <property type="entry name" value="SAM-dependent_MTases_sf"/>
</dbReference>
<name>A0A4Z1TDD9_GIAMU</name>
<dbReference type="PANTHER" id="PTHR13600">
    <property type="entry name" value="LEUCINE CARBOXYL METHYLTRANSFERASE"/>
    <property type="match status" value="1"/>
</dbReference>
<dbReference type="EC" id="2.1.1.233" evidence="6"/>
<dbReference type="Proteomes" id="UP000315496">
    <property type="component" value="Chromosome 1"/>
</dbReference>
<keyword evidence="4 6" id="KW-0808">Transferase</keyword>
<feature type="binding site" evidence="7">
    <location>
        <begin position="173"/>
        <end position="174"/>
    </location>
    <ligand>
        <name>S-adenosyl-L-methionine</name>
        <dbReference type="ChEBI" id="CHEBI:59789"/>
    </ligand>
</feature>
<accession>A0A4Z1TDD9</accession>
<dbReference type="Gene3D" id="3.40.50.150">
    <property type="entry name" value="Vaccinia Virus protein VP39"/>
    <property type="match status" value="1"/>
</dbReference>
<evidence type="ECO:0000256" key="5">
    <source>
        <dbReference type="ARBA" id="ARBA00022691"/>
    </source>
</evidence>
<comment type="catalytic activity">
    <reaction evidence="1 6">
        <text>[phosphatase 2A protein]-C-terminal L-leucine + S-adenosyl-L-methionine = [phosphatase 2A protein]-C-terminal L-leucine methyl ester + S-adenosyl-L-homocysteine</text>
        <dbReference type="Rhea" id="RHEA:48544"/>
        <dbReference type="Rhea" id="RHEA-COMP:12134"/>
        <dbReference type="Rhea" id="RHEA-COMP:12135"/>
        <dbReference type="ChEBI" id="CHEBI:57856"/>
        <dbReference type="ChEBI" id="CHEBI:59789"/>
        <dbReference type="ChEBI" id="CHEBI:90516"/>
        <dbReference type="ChEBI" id="CHEBI:90517"/>
        <dbReference type="EC" id="2.1.1.233"/>
    </reaction>
</comment>
<dbReference type="VEuPathDB" id="GiardiaDB:GMRT_12292"/>
<keyword evidence="5 6" id="KW-0949">S-adenosyl-L-methionine</keyword>
<feature type="binding site" evidence="7">
    <location>
        <position position="80"/>
    </location>
    <ligand>
        <name>S-adenosyl-L-methionine</name>
        <dbReference type="ChEBI" id="CHEBI:59789"/>
    </ligand>
</feature>
<feature type="binding site" evidence="7">
    <location>
        <position position="55"/>
    </location>
    <ligand>
        <name>S-adenosyl-L-methionine</name>
        <dbReference type="ChEBI" id="CHEBI:59789"/>
    </ligand>
</feature>
<dbReference type="PIRSF" id="PIRSF016305">
    <property type="entry name" value="LCM_mtfrase"/>
    <property type="match status" value="1"/>
</dbReference>
<dbReference type="GO" id="GO:0032259">
    <property type="term" value="P:methylation"/>
    <property type="evidence" value="ECO:0007669"/>
    <property type="project" value="UniProtKB-KW"/>
</dbReference>
<protein>
    <recommendedName>
        <fullName evidence="6">Leucine carboxyl methyltransferase 1</fullName>
        <ecNumber evidence="6">2.1.1.233</ecNumber>
    </recommendedName>
</protein>
<comment type="function">
    <text evidence="6">Methylates the carboxyl group of the C-terminal leucine residue of protein phosphatase 2A catalytic subunits to form alpha-leucine ester residues.</text>
</comment>
<evidence type="ECO:0000256" key="1">
    <source>
        <dbReference type="ARBA" id="ARBA00000724"/>
    </source>
</evidence>
<sequence length="352" mass="40094">MSYPETAATTANDALMSKLSALRAGYFEDPLLRIIYGKPTLPRKDPMINRGTWFRVMYVERMVKAFVREHGEECAIISLGAGLDTLFWRLSETCGDIGFPPKHWIELDLPEITEQKAKKFLLSKGEPTNVLKKTNAGTSMDQVIVYQAPGKATDEEVDPRYKAHPEFRLIAVNVEHTEVWMRYVSDVLMGVTDSTRERDETKHAQLPTLFLSEVCLSYLESDATVHIIQTLPDFFENYGLVAFEMVNPTDTFGDMMIYNMSLREVYMPTFAEIGFVAQFQSLFAMNGYQGSIVREALSVYNEFLPSERKEMEAVEGLDELEPWNQIMSHYACIAAWRGTVHLDTIFNGLTNE</sequence>
<dbReference type="AlphaFoldDB" id="A0A4Z1TDD9"/>
<comment type="caution">
    <text evidence="8">The sequence shown here is derived from an EMBL/GenBank/DDBJ whole genome shotgun (WGS) entry which is preliminary data.</text>
</comment>
<evidence type="ECO:0000313" key="9">
    <source>
        <dbReference type="Proteomes" id="UP000315496"/>
    </source>
</evidence>
<dbReference type="Pfam" id="PF04072">
    <property type="entry name" value="LCM"/>
    <property type="match status" value="1"/>
</dbReference>
<dbReference type="InterPro" id="IPR016651">
    <property type="entry name" value="LCMT1"/>
</dbReference>
<evidence type="ECO:0000256" key="2">
    <source>
        <dbReference type="ARBA" id="ARBA00010703"/>
    </source>
</evidence>
<keyword evidence="9" id="KW-1185">Reference proteome</keyword>
<organism evidence="8 9">
    <name type="scientific">Giardia muris</name>
    <dbReference type="NCBI Taxonomy" id="5742"/>
    <lineage>
        <taxon>Eukaryota</taxon>
        <taxon>Metamonada</taxon>
        <taxon>Diplomonadida</taxon>
        <taxon>Hexamitidae</taxon>
        <taxon>Giardiinae</taxon>
        <taxon>Giardia</taxon>
    </lineage>
</organism>
<evidence type="ECO:0000256" key="4">
    <source>
        <dbReference type="ARBA" id="ARBA00022679"/>
    </source>
</evidence>
<feature type="binding site" evidence="7">
    <location>
        <position position="213"/>
    </location>
    <ligand>
        <name>S-adenosyl-L-methionine</name>
        <dbReference type="ChEBI" id="CHEBI:59789"/>
    </ligand>
</feature>
<dbReference type="OrthoDB" id="203237at2759"/>
<dbReference type="EMBL" id="VDLU01000001">
    <property type="protein sequence ID" value="TNJ30551.1"/>
    <property type="molecule type" value="Genomic_DNA"/>
</dbReference>
<reference evidence="8 9" key="1">
    <citation type="submission" date="2019-05" db="EMBL/GenBank/DDBJ databases">
        <title>The compact genome of Giardia muris reveals important steps in the evolution of intestinal protozoan parasites.</title>
        <authorList>
            <person name="Xu F."/>
            <person name="Jimenez-Gonzalez A."/>
            <person name="Einarsson E."/>
            <person name="Astvaldsson A."/>
            <person name="Peirasmaki D."/>
            <person name="Eckmann L."/>
            <person name="Andersson J.O."/>
            <person name="Svard S.G."/>
            <person name="Jerlstrom-Hultqvist J."/>
        </authorList>
    </citation>
    <scope>NUCLEOTIDE SEQUENCE [LARGE SCALE GENOMIC DNA]</scope>
    <source>
        <strain evidence="8 9">Roberts-Thomson</strain>
    </source>
</reference>
<dbReference type="PANTHER" id="PTHR13600:SF21">
    <property type="entry name" value="LEUCINE CARBOXYL METHYLTRANSFERASE 1"/>
    <property type="match status" value="1"/>
</dbReference>